<comment type="caution">
    <text evidence="2">The sequence shown here is derived from an EMBL/GenBank/DDBJ whole genome shotgun (WGS) entry which is preliminary data.</text>
</comment>
<evidence type="ECO:0000313" key="3">
    <source>
        <dbReference type="Proteomes" id="UP000050317"/>
    </source>
</evidence>
<dbReference type="RefSeq" id="WP_044422643.1">
    <property type="nucleotide sequence ID" value="NZ_JYHK01000055.1"/>
</dbReference>
<reference evidence="2 3" key="1">
    <citation type="submission" date="2015-09" db="EMBL/GenBank/DDBJ databases">
        <title>Genome announcement of multiple Pseudomonas syringae strains.</title>
        <authorList>
            <person name="Thakur S."/>
            <person name="Wang P.W."/>
            <person name="Gong Y."/>
            <person name="Weir B.S."/>
            <person name="Guttman D.S."/>
        </authorList>
    </citation>
    <scope>NUCLEOTIDE SEQUENCE [LARGE SCALE GENOMIC DNA]</scope>
    <source>
        <strain evidence="2 3">ICMP3963</strain>
    </source>
</reference>
<dbReference type="Gene3D" id="2.40.50.180">
    <property type="entry name" value="CheA-289, Domain 4"/>
    <property type="match status" value="1"/>
</dbReference>
<evidence type="ECO:0000313" key="2">
    <source>
        <dbReference type="EMBL" id="KPZ10696.1"/>
    </source>
</evidence>
<dbReference type="SMART" id="SM00260">
    <property type="entry name" value="CheW"/>
    <property type="match status" value="1"/>
</dbReference>
<dbReference type="PROSITE" id="PS50851">
    <property type="entry name" value="CHEW"/>
    <property type="match status" value="1"/>
</dbReference>
<dbReference type="EMBL" id="LJRR01000385">
    <property type="protein sequence ID" value="KPZ10696.1"/>
    <property type="molecule type" value="Genomic_DNA"/>
</dbReference>
<feature type="domain" description="CheW-like" evidence="1">
    <location>
        <begin position="13"/>
        <end position="152"/>
    </location>
</feature>
<evidence type="ECO:0000259" key="1">
    <source>
        <dbReference type="PROSITE" id="PS50851"/>
    </source>
</evidence>
<sequence>MSEGTFQTSRLTSLTGLLLPLSDRHLLLPNVAVAELIDYQDCSAGPDAPEWYLGVISWRELSLPLLSFEAACGGRTRVGGRARIVVLNALGGRNDVRFIALLTQGIPRSCKVDSQLSYVDVPLAELELAAVQIGETVARIPDLEGLEQWLVDAKAKGVGASPGPLLRPPARI</sequence>
<dbReference type="GO" id="GO:0006935">
    <property type="term" value="P:chemotaxis"/>
    <property type="evidence" value="ECO:0007669"/>
    <property type="project" value="InterPro"/>
</dbReference>
<dbReference type="SUPFAM" id="SSF50341">
    <property type="entry name" value="CheW-like"/>
    <property type="match status" value="1"/>
</dbReference>
<protein>
    <recommendedName>
        <fullName evidence="1">CheW-like domain-containing protein</fullName>
    </recommendedName>
</protein>
<dbReference type="GO" id="GO:0007165">
    <property type="term" value="P:signal transduction"/>
    <property type="evidence" value="ECO:0007669"/>
    <property type="project" value="InterPro"/>
</dbReference>
<gene>
    <name evidence="2" type="ORF">ALO40_00867</name>
</gene>
<dbReference type="AlphaFoldDB" id="A0A0Q0EAH9"/>
<dbReference type="InterPro" id="IPR036061">
    <property type="entry name" value="CheW-like_dom_sf"/>
</dbReference>
<organism evidence="2 3">
    <name type="scientific">Pseudomonas syringae pv. viburni</name>
    <dbReference type="NCBI Taxonomy" id="251703"/>
    <lineage>
        <taxon>Bacteria</taxon>
        <taxon>Pseudomonadati</taxon>
        <taxon>Pseudomonadota</taxon>
        <taxon>Gammaproteobacteria</taxon>
        <taxon>Pseudomonadales</taxon>
        <taxon>Pseudomonadaceae</taxon>
        <taxon>Pseudomonas</taxon>
    </lineage>
</organism>
<dbReference type="InterPro" id="IPR002545">
    <property type="entry name" value="CheW-lke_dom"/>
</dbReference>
<proteinExistence type="predicted"/>
<name>A0A0Q0EAH9_9PSED</name>
<accession>A0A0Q0EAH9</accession>
<dbReference type="Pfam" id="PF01584">
    <property type="entry name" value="CheW"/>
    <property type="match status" value="1"/>
</dbReference>
<dbReference type="Proteomes" id="UP000050317">
    <property type="component" value="Unassembled WGS sequence"/>
</dbReference>
<dbReference type="PATRIC" id="fig|251703.9.peg.1184"/>